<evidence type="ECO:0000256" key="3">
    <source>
        <dbReference type="ARBA" id="ARBA00023082"/>
    </source>
</evidence>
<dbReference type="Gene3D" id="1.10.10.10">
    <property type="entry name" value="Winged helix-like DNA-binding domain superfamily/Winged helix DNA-binding domain"/>
    <property type="match status" value="1"/>
</dbReference>
<dbReference type="Pfam" id="PF08281">
    <property type="entry name" value="Sigma70_r4_2"/>
    <property type="match status" value="1"/>
</dbReference>
<evidence type="ECO:0000313" key="8">
    <source>
        <dbReference type="Proteomes" id="UP000321436"/>
    </source>
</evidence>
<comment type="similarity">
    <text evidence="1">Belongs to the sigma-70 factor family. ECF subfamily.</text>
</comment>
<dbReference type="AlphaFoldDB" id="A0A512RMF0"/>
<evidence type="ECO:0000259" key="6">
    <source>
        <dbReference type="Pfam" id="PF08281"/>
    </source>
</evidence>
<dbReference type="GO" id="GO:0016987">
    <property type="term" value="F:sigma factor activity"/>
    <property type="evidence" value="ECO:0007669"/>
    <property type="project" value="UniProtKB-KW"/>
</dbReference>
<dbReference type="InterPro" id="IPR036388">
    <property type="entry name" value="WH-like_DNA-bd_sf"/>
</dbReference>
<dbReference type="PANTHER" id="PTHR43133">
    <property type="entry name" value="RNA POLYMERASE ECF-TYPE SIGMA FACTO"/>
    <property type="match status" value="1"/>
</dbReference>
<dbReference type="InterPro" id="IPR007627">
    <property type="entry name" value="RNA_pol_sigma70_r2"/>
</dbReference>
<reference evidence="7 8" key="1">
    <citation type="submission" date="2019-07" db="EMBL/GenBank/DDBJ databases">
        <title>Whole genome shotgun sequence of Chitinophaga cymbidii NBRC 109752.</title>
        <authorList>
            <person name="Hosoyama A."/>
            <person name="Uohara A."/>
            <person name="Ohji S."/>
            <person name="Ichikawa N."/>
        </authorList>
    </citation>
    <scope>NUCLEOTIDE SEQUENCE [LARGE SCALE GENOMIC DNA]</scope>
    <source>
        <strain evidence="7 8">NBRC 109752</strain>
    </source>
</reference>
<evidence type="ECO:0000256" key="1">
    <source>
        <dbReference type="ARBA" id="ARBA00010641"/>
    </source>
</evidence>
<name>A0A512RMF0_9BACT</name>
<feature type="domain" description="RNA polymerase sigma-70 region 2" evidence="5">
    <location>
        <begin position="14"/>
        <end position="79"/>
    </location>
</feature>
<dbReference type="GO" id="GO:0006352">
    <property type="term" value="P:DNA-templated transcription initiation"/>
    <property type="evidence" value="ECO:0007669"/>
    <property type="project" value="InterPro"/>
</dbReference>
<dbReference type="InterPro" id="IPR013324">
    <property type="entry name" value="RNA_pol_sigma_r3/r4-like"/>
</dbReference>
<keyword evidence="3" id="KW-0731">Sigma factor</keyword>
<dbReference type="Gene3D" id="1.10.1740.10">
    <property type="match status" value="1"/>
</dbReference>
<dbReference type="PANTHER" id="PTHR43133:SF46">
    <property type="entry name" value="RNA POLYMERASE SIGMA-70 FACTOR ECF SUBFAMILY"/>
    <property type="match status" value="1"/>
</dbReference>
<dbReference type="Proteomes" id="UP000321436">
    <property type="component" value="Unassembled WGS sequence"/>
</dbReference>
<organism evidence="7 8">
    <name type="scientific">Chitinophaga cymbidii</name>
    <dbReference type="NCBI Taxonomy" id="1096750"/>
    <lineage>
        <taxon>Bacteria</taxon>
        <taxon>Pseudomonadati</taxon>
        <taxon>Bacteroidota</taxon>
        <taxon>Chitinophagia</taxon>
        <taxon>Chitinophagales</taxon>
        <taxon>Chitinophagaceae</taxon>
        <taxon>Chitinophaga</taxon>
    </lineage>
</organism>
<dbReference type="InterPro" id="IPR013249">
    <property type="entry name" value="RNA_pol_sigma70_r4_t2"/>
</dbReference>
<evidence type="ECO:0000259" key="5">
    <source>
        <dbReference type="Pfam" id="PF04542"/>
    </source>
</evidence>
<keyword evidence="7" id="KW-0240">DNA-directed RNA polymerase</keyword>
<dbReference type="InterPro" id="IPR014284">
    <property type="entry name" value="RNA_pol_sigma-70_dom"/>
</dbReference>
<keyword evidence="8" id="KW-1185">Reference proteome</keyword>
<dbReference type="Pfam" id="PF04542">
    <property type="entry name" value="Sigma70_r2"/>
    <property type="match status" value="1"/>
</dbReference>
<proteinExistence type="inferred from homology"/>
<dbReference type="NCBIfam" id="TIGR02937">
    <property type="entry name" value="sigma70-ECF"/>
    <property type="match status" value="1"/>
</dbReference>
<dbReference type="EMBL" id="BKAU01000003">
    <property type="protein sequence ID" value="GEP96875.1"/>
    <property type="molecule type" value="Genomic_DNA"/>
</dbReference>
<dbReference type="InterPro" id="IPR039425">
    <property type="entry name" value="RNA_pol_sigma-70-like"/>
</dbReference>
<dbReference type="SUPFAM" id="SSF88946">
    <property type="entry name" value="Sigma2 domain of RNA polymerase sigma factors"/>
    <property type="match status" value="1"/>
</dbReference>
<dbReference type="GO" id="GO:0003677">
    <property type="term" value="F:DNA binding"/>
    <property type="evidence" value="ECO:0007669"/>
    <property type="project" value="InterPro"/>
</dbReference>
<protein>
    <submittedName>
        <fullName evidence="7">DNA-directed RNA polymerase sigma-70 factor</fullName>
    </submittedName>
</protein>
<feature type="domain" description="RNA polymerase sigma factor 70 region 4 type 2" evidence="6">
    <location>
        <begin position="112"/>
        <end position="160"/>
    </location>
</feature>
<evidence type="ECO:0000256" key="2">
    <source>
        <dbReference type="ARBA" id="ARBA00023015"/>
    </source>
</evidence>
<dbReference type="GO" id="GO:0000428">
    <property type="term" value="C:DNA-directed RNA polymerase complex"/>
    <property type="evidence" value="ECO:0007669"/>
    <property type="project" value="UniProtKB-KW"/>
</dbReference>
<comment type="caution">
    <text evidence="7">The sequence shown here is derived from an EMBL/GenBank/DDBJ whole genome shotgun (WGS) entry which is preliminary data.</text>
</comment>
<sequence length="191" mass="21960">MQIAEGDEIAFSELFRFYYPRLLHFLGRFDQSSANVDEAIQETFIRVWMARDQLPSIDNFRAWLFTIASREAIALIRKHLLTQKTSEVFLKNQPSTGPETPADIAQTGEIRRLVEEAVARMPPARRRIYRMSREEGLKPAEIASRLNLSVNTVKNTLVTALHDIRKFLSAHGHTIIPLFATLLFNNFFKGE</sequence>
<dbReference type="RefSeq" id="WP_186831089.1">
    <property type="nucleotide sequence ID" value="NZ_BKAU01000003.1"/>
</dbReference>
<evidence type="ECO:0000256" key="4">
    <source>
        <dbReference type="ARBA" id="ARBA00023163"/>
    </source>
</evidence>
<keyword evidence="4" id="KW-0804">Transcription</keyword>
<accession>A0A512RMF0</accession>
<keyword evidence="2" id="KW-0805">Transcription regulation</keyword>
<dbReference type="InterPro" id="IPR013325">
    <property type="entry name" value="RNA_pol_sigma_r2"/>
</dbReference>
<evidence type="ECO:0000313" key="7">
    <source>
        <dbReference type="EMBL" id="GEP96875.1"/>
    </source>
</evidence>
<gene>
    <name evidence="7" type="ORF">CCY01nite_31350</name>
</gene>
<dbReference type="SUPFAM" id="SSF88659">
    <property type="entry name" value="Sigma3 and sigma4 domains of RNA polymerase sigma factors"/>
    <property type="match status" value="1"/>
</dbReference>